<dbReference type="EMBL" id="CACVAR010000400">
    <property type="protein sequence ID" value="CAA6826137.1"/>
    <property type="molecule type" value="Genomic_DNA"/>
</dbReference>
<dbReference type="AlphaFoldDB" id="A0A6S6U7A2"/>
<name>A0A6S6U7A2_9BACT</name>
<dbReference type="InterPro" id="IPR025714">
    <property type="entry name" value="Methyltranfer_dom"/>
</dbReference>
<accession>A0A6S6U7A2</accession>
<dbReference type="CDD" id="cd02440">
    <property type="entry name" value="AdoMet_MTases"/>
    <property type="match status" value="1"/>
</dbReference>
<evidence type="ECO:0000313" key="2">
    <source>
        <dbReference type="EMBL" id="CAA6826137.1"/>
    </source>
</evidence>
<organism evidence="2">
    <name type="scientific">uncultured Sulfurovum sp</name>
    <dbReference type="NCBI Taxonomy" id="269237"/>
    <lineage>
        <taxon>Bacteria</taxon>
        <taxon>Pseudomonadati</taxon>
        <taxon>Campylobacterota</taxon>
        <taxon>Epsilonproteobacteria</taxon>
        <taxon>Campylobacterales</taxon>
        <taxon>Sulfurovaceae</taxon>
        <taxon>Sulfurovum</taxon>
        <taxon>environmental samples</taxon>
    </lineage>
</organism>
<proteinExistence type="predicted"/>
<gene>
    <name evidence="2" type="ORF">HELGO_WM26411</name>
</gene>
<protein>
    <recommendedName>
        <fullName evidence="1">Methyltransferase domain-containing protein</fullName>
    </recommendedName>
</protein>
<feature type="domain" description="Methyltransferase" evidence="1">
    <location>
        <begin position="43"/>
        <end position="157"/>
    </location>
</feature>
<dbReference type="Gene3D" id="3.40.50.150">
    <property type="entry name" value="Vaccinia Virus protein VP39"/>
    <property type="match status" value="1"/>
</dbReference>
<dbReference type="SUPFAM" id="SSF53335">
    <property type="entry name" value="S-adenosyl-L-methionine-dependent methyltransferases"/>
    <property type="match status" value="1"/>
</dbReference>
<dbReference type="PANTHER" id="PTHR43861:SF1">
    <property type="entry name" value="TRANS-ACONITATE 2-METHYLTRANSFERASE"/>
    <property type="match status" value="1"/>
</dbReference>
<sequence>MMQKKQDQVKDIFQNVAIKYDEIEFFKISARHVAEIVKAKQTKENLKILDVACGTGNVVLVCASCLKDAQFEAMDISDGMLAVAKENAQQQGVDNVCFTLQDITKLSLDRKYDVITCSYALFFLPDAVNVLKSLMLHLNEGGTLIFTSFLDKAFSPTVNRLLPLLVKYGSPSAKEYDMNKWENLKHEADIERLCSEANITQFEIQTKEIRYPLNLDEWWELLNNTGFSGMLMELSSKNYEHVKVELFEALVEYKDEEGCVELIADSYFTVVNA</sequence>
<dbReference type="Pfam" id="PF13847">
    <property type="entry name" value="Methyltransf_31"/>
    <property type="match status" value="1"/>
</dbReference>
<evidence type="ECO:0000259" key="1">
    <source>
        <dbReference type="Pfam" id="PF13847"/>
    </source>
</evidence>
<dbReference type="InterPro" id="IPR029063">
    <property type="entry name" value="SAM-dependent_MTases_sf"/>
</dbReference>
<dbReference type="PANTHER" id="PTHR43861">
    <property type="entry name" value="TRANS-ACONITATE 2-METHYLTRANSFERASE-RELATED"/>
    <property type="match status" value="1"/>
</dbReference>
<reference evidence="2" key="1">
    <citation type="submission" date="2020-01" db="EMBL/GenBank/DDBJ databases">
        <authorList>
            <person name="Meier V. D."/>
            <person name="Meier V D."/>
        </authorList>
    </citation>
    <scope>NUCLEOTIDE SEQUENCE</scope>
    <source>
        <strain evidence="2">HLG_WM_MAG_03</strain>
    </source>
</reference>